<keyword evidence="1" id="KW-0472">Membrane</keyword>
<dbReference type="EMBL" id="MN739633">
    <property type="protein sequence ID" value="QHT17315.1"/>
    <property type="molecule type" value="Genomic_DNA"/>
</dbReference>
<protein>
    <submittedName>
        <fullName evidence="2">Uncharacterized protein</fullName>
    </submittedName>
</protein>
<name>A0A6C0DP07_9ZZZZ</name>
<evidence type="ECO:0000313" key="2">
    <source>
        <dbReference type="EMBL" id="QHT17315.1"/>
    </source>
</evidence>
<evidence type="ECO:0000256" key="1">
    <source>
        <dbReference type="SAM" id="Phobius"/>
    </source>
</evidence>
<feature type="transmembrane region" description="Helical" evidence="1">
    <location>
        <begin position="6"/>
        <end position="28"/>
    </location>
</feature>
<keyword evidence="1" id="KW-1133">Transmembrane helix</keyword>
<organism evidence="2">
    <name type="scientific">viral metagenome</name>
    <dbReference type="NCBI Taxonomy" id="1070528"/>
    <lineage>
        <taxon>unclassified sequences</taxon>
        <taxon>metagenomes</taxon>
        <taxon>organismal metagenomes</taxon>
    </lineage>
</organism>
<reference evidence="2" key="1">
    <citation type="journal article" date="2020" name="Nature">
        <title>Giant virus diversity and host interactions through global metagenomics.</title>
        <authorList>
            <person name="Schulz F."/>
            <person name="Roux S."/>
            <person name="Paez-Espino D."/>
            <person name="Jungbluth S."/>
            <person name="Walsh D.A."/>
            <person name="Denef V.J."/>
            <person name="McMahon K.D."/>
            <person name="Konstantinidis K.T."/>
            <person name="Eloe-Fadrosh E.A."/>
            <person name="Kyrpides N.C."/>
            <person name="Woyke T."/>
        </authorList>
    </citation>
    <scope>NUCLEOTIDE SEQUENCE</scope>
    <source>
        <strain evidence="2">GVMAG-M-3300023174-24</strain>
    </source>
</reference>
<keyword evidence="1" id="KW-0812">Transmembrane</keyword>
<accession>A0A6C0DP07</accession>
<sequence length="44" mass="5305">MKDSVWIYIKDTIIFPFIFIAETSFIPFSKSNKTKSKRKYTKKK</sequence>
<proteinExistence type="predicted"/>
<dbReference type="AlphaFoldDB" id="A0A6C0DP07"/>